<protein>
    <recommendedName>
        <fullName evidence="4">Pilus assembly protein</fullName>
    </recommendedName>
</protein>
<keyword evidence="1" id="KW-0812">Transmembrane</keyword>
<gene>
    <name evidence="2" type="ORF">HH213_23815</name>
</gene>
<evidence type="ECO:0008006" key="4">
    <source>
        <dbReference type="Google" id="ProtNLM"/>
    </source>
</evidence>
<organism evidence="2 3">
    <name type="scientific">Duganella dendranthematis</name>
    <dbReference type="NCBI Taxonomy" id="2728021"/>
    <lineage>
        <taxon>Bacteria</taxon>
        <taxon>Pseudomonadati</taxon>
        <taxon>Pseudomonadota</taxon>
        <taxon>Betaproteobacteria</taxon>
        <taxon>Burkholderiales</taxon>
        <taxon>Oxalobacteraceae</taxon>
        <taxon>Telluria group</taxon>
        <taxon>Duganella</taxon>
    </lineage>
</organism>
<keyword evidence="1" id="KW-0472">Membrane</keyword>
<evidence type="ECO:0000313" key="3">
    <source>
        <dbReference type="Proteomes" id="UP000503117"/>
    </source>
</evidence>
<dbReference type="EMBL" id="CP051684">
    <property type="protein sequence ID" value="QJD92845.1"/>
    <property type="molecule type" value="Genomic_DNA"/>
</dbReference>
<name>A0ABX6MET3_9BURK</name>
<dbReference type="Proteomes" id="UP000503117">
    <property type="component" value="Chromosome"/>
</dbReference>
<reference evidence="2 3" key="1">
    <citation type="submission" date="2020-04" db="EMBL/GenBank/DDBJ databases">
        <title>Genome sequencing of novel species.</title>
        <authorList>
            <person name="Heo J."/>
            <person name="Kim S.-J."/>
            <person name="Kim J.-S."/>
            <person name="Hong S.-B."/>
            <person name="Kwon S.-W."/>
        </authorList>
    </citation>
    <scope>NUCLEOTIDE SEQUENCE [LARGE SCALE GENOMIC DNA]</scope>
    <source>
        <strain evidence="2 3">AF9R3</strain>
    </source>
</reference>
<evidence type="ECO:0000313" key="2">
    <source>
        <dbReference type="EMBL" id="QJD92845.1"/>
    </source>
</evidence>
<proteinExistence type="predicted"/>
<keyword evidence="3" id="KW-1185">Reference proteome</keyword>
<sequence>MKTARCDGQALAEFLVLAAALVPLYLLLPVIAKYQDVASQVAMASRYVTFEAMTRNDVQSSWKTPAELAGEVRRRFFGNADAPIKTGDVAGNFLAHQNLFWRGPDGAALIADFNSDVAVSFGPDQKATHDDGFTPLTTASRSTASWPARSAFTLRRSWALRAAESTPRTSRSAWPICRPD</sequence>
<evidence type="ECO:0000256" key="1">
    <source>
        <dbReference type="SAM" id="Phobius"/>
    </source>
</evidence>
<accession>A0ABX6MET3</accession>
<dbReference type="RefSeq" id="WP_169113882.1">
    <property type="nucleotide sequence ID" value="NZ_CP051684.1"/>
</dbReference>
<feature type="transmembrane region" description="Helical" evidence="1">
    <location>
        <begin position="12"/>
        <end position="32"/>
    </location>
</feature>
<keyword evidence="1" id="KW-1133">Transmembrane helix</keyword>